<organism evidence="1 2">
    <name type="scientific">Actinomadura verrucosospora</name>
    <dbReference type="NCBI Taxonomy" id="46165"/>
    <lineage>
        <taxon>Bacteria</taxon>
        <taxon>Bacillati</taxon>
        <taxon>Actinomycetota</taxon>
        <taxon>Actinomycetes</taxon>
        <taxon>Streptosporangiales</taxon>
        <taxon>Thermomonosporaceae</taxon>
        <taxon>Actinomadura</taxon>
    </lineage>
</organism>
<dbReference type="SUPFAM" id="SSF54909">
    <property type="entry name" value="Dimeric alpha+beta barrel"/>
    <property type="match status" value="1"/>
</dbReference>
<reference evidence="1 2" key="1">
    <citation type="submission" date="2020-05" db="EMBL/GenBank/DDBJ databases">
        <title>Actinomadura verrucosospora NRRL-B18236 (PFL_A860) Genome sequencing and assembly.</title>
        <authorList>
            <person name="Samborskyy M."/>
        </authorList>
    </citation>
    <scope>NUCLEOTIDE SEQUENCE [LARGE SCALE GENOMIC DNA]</scope>
    <source>
        <strain evidence="1 2">NRRL:B18236</strain>
    </source>
</reference>
<evidence type="ECO:0000313" key="2">
    <source>
        <dbReference type="Proteomes" id="UP000501240"/>
    </source>
</evidence>
<gene>
    <name evidence="1" type="ORF">ACTIVE_3285</name>
</gene>
<dbReference type="Proteomes" id="UP000501240">
    <property type="component" value="Chromosome"/>
</dbReference>
<evidence type="ECO:0000313" key="1">
    <source>
        <dbReference type="EMBL" id="QKG21647.1"/>
    </source>
</evidence>
<dbReference type="InterPro" id="IPR011008">
    <property type="entry name" value="Dimeric_a/b-barrel"/>
</dbReference>
<dbReference type="Gene3D" id="3.30.70.100">
    <property type="match status" value="1"/>
</dbReference>
<sequence>MRVLIRYVVKPELVDHSIELLRQVYADLESSRPPRLRYETFRLEGTGQFMAIIESDGGPAEAAHHHLPSFQRYRAALNEICTQPPTVTNLESAGAYQSA</sequence>
<proteinExistence type="predicted"/>
<name>A0A7D4A5V8_ACTVE</name>
<protein>
    <submittedName>
        <fullName evidence="1">Beta-lactamase</fullName>
    </submittedName>
</protein>
<dbReference type="EMBL" id="CP053892">
    <property type="protein sequence ID" value="QKG21647.1"/>
    <property type="molecule type" value="Genomic_DNA"/>
</dbReference>
<dbReference type="AlphaFoldDB" id="A0A7D4A5V8"/>
<dbReference type="RefSeq" id="WP_173095880.1">
    <property type="nucleotide sequence ID" value="NZ_CP053892.1"/>
</dbReference>
<accession>A0A7D4A5V8</accession>
<keyword evidence="2" id="KW-1185">Reference proteome</keyword>